<evidence type="ECO:0000256" key="1">
    <source>
        <dbReference type="SAM" id="MobiDB-lite"/>
    </source>
</evidence>
<feature type="compositionally biased region" description="Pro residues" evidence="1">
    <location>
        <begin position="99"/>
        <end position="117"/>
    </location>
</feature>
<evidence type="ECO:0000313" key="4">
    <source>
        <dbReference type="Proteomes" id="UP000529946"/>
    </source>
</evidence>
<dbReference type="Proteomes" id="UP000529946">
    <property type="component" value="Unassembled WGS sequence"/>
</dbReference>
<accession>A0A7W6JAT7</accession>
<comment type="caution">
    <text evidence="3">The sequence shown here is derived from an EMBL/GenBank/DDBJ whole genome shotgun (WGS) entry which is preliminary data.</text>
</comment>
<organism evidence="3 4">
    <name type="scientific">Brevundimonas lenta</name>
    <dbReference type="NCBI Taxonomy" id="424796"/>
    <lineage>
        <taxon>Bacteria</taxon>
        <taxon>Pseudomonadati</taxon>
        <taxon>Pseudomonadota</taxon>
        <taxon>Alphaproteobacteria</taxon>
        <taxon>Caulobacterales</taxon>
        <taxon>Caulobacteraceae</taxon>
        <taxon>Brevundimonas</taxon>
    </lineage>
</organism>
<keyword evidence="2" id="KW-0812">Transmembrane</keyword>
<sequence length="117" mass="12002">MTHQSPHDKSADAVHEGRPVEAQYVRGGRGGVRVLTLLVISAGLTAILLLGMWFVSQGGFARTNANIGDQAVDAQAFDKSSDAAPSTKSDAPPVTAGPVVPPTSSTPPNKPAPASPY</sequence>
<dbReference type="AlphaFoldDB" id="A0A7W6JAT7"/>
<protein>
    <submittedName>
        <fullName evidence="3">Uncharacterized protein</fullName>
    </submittedName>
</protein>
<keyword evidence="4" id="KW-1185">Reference proteome</keyword>
<feature type="region of interest" description="Disordered" evidence="1">
    <location>
        <begin position="78"/>
        <end position="117"/>
    </location>
</feature>
<feature type="transmembrane region" description="Helical" evidence="2">
    <location>
        <begin position="34"/>
        <end position="55"/>
    </location>
</feature>
<feature type="region of interest" description="Disordered" evidence="1">
    <location>
        <begin position="1"/>
        <end position="24"/>
    </location>
</feature>
<name>A0A7W6JAT7_9CAUL</name>
<evidence type="ECO:0000313" key="3">
    <source>
        <dbReference type="EMBL" id="MBB4081667.1"/>
    </source>
</evidence>
<keyword evidence="2" id="KW-1133">Transmembrane helix</keyword>
<evidence type="ECO:0000256" key="2">
    <source>
        <dbReference type="SAM" id="Phobius"/>
    </source>
</evidence>
<keyword evidence="2" id="KW-0472">Membrane</keyword>
<proteinExistence type="predicted"/>
<reference evidence="3 4" key="1">
    <citation type="submission" date="2020-08" db="EMBL/GenBank/DDBJ databases">
        <title>Genomic Encyclopedia of Type Strains, Phase IV (KMG-IV): sequencing the most valuable type-strain genomes for metagenomic binning, comparative biology and taxonomic classification.</title>
        <authorList>
            <person name="Goeker M."/>
        </authorList>
    </citation>
    <scope>NUCLEOTIDE SEQUENCE [LARGE SCALE GENOMIC DNA]</scope>
    <source>
        <strain evidence="3 4">DSM 23960</strain>
    </source>
</reference>
<dbReference type="RefSeq" id="WP_183202565.1">
    <property type="nucleotide sequence ID" value="NZ_BAAAER010000002.1"/>
</dbReference>
<gene>
    <name evidence="3" type="ORF">GGR12_000506</name>
</gene>
<feature type="compositionally biased region" description="Basic and acidic residues" evidence="1">
    <location>
        <begin position="1"/>
        <end position="19"/>
    </location>
</feature>
<dbReference type="EMBL" id="JACIDM010000001">
    <property type="protein sequence ID" value="MBB4081667.1"/>
    <property type="molecule type" value="Genomic_DNA"/>
</dbReference>